<protein>
    <submittedName>
        <fullName evidence="1">Uncharacterized protein</fullName>
    </submittedName>
</protein>
<reference evidence="1" key="1">
    <citation type="submission" date="2020-09" db="EMBL/GenBank/DDBJ databases">
        <title>A novel bacterium of genus Paenibacillus, isolated from South China Sea.</title>
        <authorList>
            <person name="Huang H."/>
            <person name="Mo K."/>
            <person name="Hu Y."/>
        </authorList>
    </citation>
    <scope>NUCLEOTIDE SEQUENCE</scope>
    <source>
        <strain evidence="1">IB182363</strain>
    </source>
</reference>
<dbReference type="InterPro" id="IPR011050">
    <property type="entry name" value="Pectin_lyase_fold/virulence"/>
</dbReference>
<dbReference type="InterPro" id="IPR012334">
    <property type="entry name" value="Pectin_lyas_fold"/>
</dbReference>
<dbReference type="Gene3D" id="2.160.20.10">
    <property type="entry name" value="Single-stranded right-handed beta-helix, Pectin lyase-like"/>
    <property type="match status" value="1"/>
</dbReference>
<dbReference type="SUPFAM" id="SSF51126">
    <property type="entry name" value="Pectin lyase-like"/>
    <property type="match status" value="1"/>
</dbReference>
<proteinExistence type="predicted"/>
<accession>A0A927H2S6</accession>
<dbReference type="RefSeq" id="WP_190931213.1">
    <property type="nucleotide sequence ID" value="NZ_JACXJA010000044.1"/>
</dbReference>
<keyword evidence="2" id="KW-1185">Reference proteome</keyword>
<sequence length="772" mass="85091">MHQKEVERYDGTIPKEQAMRGQISRRKVLASIGLAGAALVAAGRGGQVLGPLQAQAVTTVTYDTYGPDPSHKMPVKTFTQLLDAVASPSKPTVLIEQEIKVTASFTVPAGVTLLFLSEGKLQIQSGIVVTVHGEIHAPTRQLFQGPGHVDGLGSVCVDWFCADGDAVADQSDGLRRAFFGKPRHVRFSDRTYRYESSIVVAGFGRMMIEGNGARLVDAGKWLVAINTEWGSRNSKNFNGFLFEDFEELYMDHLTLSSTEEYEGAWGYGILASPGEQRPHLSVDGRANQGDVSERRGKVVLNRLTLRGQGGSYINMTAQPTLKQAMSPSFIRVTHCEQAELSDIGIEGDAGGAEMICIGECGNLHVHGLTYVREGAVVPVSVGKFIRCDRQLLERMYIDCPDHTPDCFDLSAKDEIIIRDSYVNWTGGDRFELTSEWRQYNIDIGHVYISNVGGGCKDFMTVQKAAAGYENTIESITVSDMAIEARFISSGFYAKRTAFHRCLIRFTAGTSGCYTYNDTEFHHCTFYPSEDLSVRLWPRGAGARLKLSHCLIHQLQLWTGTASESTDVDIAFEHCRILYEDYPENPFNSAVYYGVNLAKGVRRLEFYDCEIAGPMRGRAFFIQNRSGAPNIVRELVVRRCRIELSRSTLADGMLSYDSAALITIDNSMQTLKNRMWIADNRFGKQSSLLRCAYSNSSASGMEGIFVSIEGNTFTKGGTQSVDVVNPSGGFWDTVDLALVRNVFEGSLDPLQLADLQAKARSFVETSNIQLGNA</sequence>
<name>A0A927H2S6_9BACL</name>
<dbReference type="Proteomes" id="UP000639396">
    <property type="component" value="Unassembled WGS sequence"/>
</dbReference>
<evidence type="ECO:0000313" key="1">
    <source>
        <dbReference type="EMBL" id="MBD2865592.1"/>
    </source>
</evidence>
<dbReference type="AlphaFoldDB" id="A0A927H2S6"/>
<dbReference type="PROSITE" id="PS51318">
    <property type="entry name" value="TAT"/>
    <property type="match status" value="1"/>
</dbReference>
<organism evidence="1 2">
    <name type="scientific">Paenibacillus oceani</name>
    <dbReference type="NCBI Taxonomy" id="2772510"/>
    <lineage>
        <taxon>Bacteria</taxon>
        <taxon>Bacillati</taxon>
        <taxon>Bacillota</taxon>
        <taxon>Bacilli</taxon>
        <taxon>Bacillales</taxon>
        <taxon>Paenibacillaceae</taxon>
        <taxon>Paenibacillus</taxon>
    </lineage>
</organism>
<comment type="caution">
    <text evidence="1">The sequence shown here is derived from an EMBL/GenBank/DDBJ whole genome shotgun (WGS) entry which is preliminary data.</text>
</comment>
<dbReference type="InterPro" id="IPR006311">
    <property type="entry name" value="TAT_signal"/>
</dbReference>
<gene>
    <name evidence="1" type="ORF">IDH45_26775</name>
</gene>
<evidence type="ECO:0000313" key="2">
    <source>
        <dbReference type="Proteomes" id="UP000639396"/>
    </source>
</evidence>
<dbReference type="EMBL" id="JACXJA010000044">
    <property type="protein sequence ID" value="MBD2865592.1"/>
    <property type="molecule type" value="Genomic_DNA"/>
</dbReference>